<proteinExistence type="predicted"/>
<reference evidence="2" key="1">
    <citation type="journal article" date="2011" name="Nature">
        <title>Genome sequence and analysis of the tuber crop potato.</title>
        <authorList>
            <consortium name="The Potato Genome Sequencing Consortium"/>
        </authorList>
    </citation>
    <scope>NUCLEOTIDE SEQUENCE [LARGE SCALE GENOMIC DNA]</scope>
    <source>
        <strain evidence="2">cv. DM1-3 516 R44</strain>
    </source>
</reference>
<keyword evidence="2" id="KW-1185">Reference proteome</keyword>
<dbReference type="Gramene" id="PGSC0003DMT400086137">
    <property type="protein sequence ID" value="PGSC0003DMT400086137"/>
    <property type="gene ID" value="PGSC0003DMG400035708"/>
</dbReference>
<evidence type="ECO:0000313" key="1">
    <source>
        <dbReference type="EnsemblPlants" id="PGSC0003DMT400086137"/>
    </source>
</evidence>
<organism evidence="1 2">
    <name type="scientific">Solanum tuberosum</name>
    <name type="common">Potato</name>
    <dbReference type="NCBI Taxonomy" id="4113"/>
    <lineage>
        <taxon>Eukaryota</taxon>
        <taxon>Viridiplantae</taxon>
        <taxon>Streptophyta</taxon>
        <taxon>Embryophyta</taxon>
        <taxon>Tracheophyta</taxon>
        <taxon>Spermatophyta</taxon>
        <taxon>Magnoliopsida</taxon>
        <taxon>eudicotyledons</taxon>
        <taxon>Gunneridae</taxon>
        <taxon>Pentapetalae</taxon>
        <taxon>asterids</taxon>
        <taxon>lamiids</taxon>
        <taxon>Solanales</taxon>
        <taxon>Solanaceae</taxon>
        <taxon>Solanoideae</taxon>
        <taxon>Solaneae</taxon>
        <taxon>Solanum</taxon>
    </lineage>
</organism>
<dbReference type="AlphaFoldDB" id="M1DB23"/>
<dbReference type="PaxDb" id="4113-PGSC0003DMT400086137"/>
<dbReference type="HOGENOM" id="CLU_2562854_0_0_1"/>
<sequence>MRAAVAGSMRLKVVNKPLNDFIMHFLTFRAKERTQATPTLFSPFLRLKMVNSRFNDVRPVAPVNALAEKSAARGRGRGRSIG</sequence>
<dbReference type="Proteomes" id="UP000011115">
    <property type="component" value="Unassembled WGS sequence"/>
</dbReference>
<dbReference type="InParanoid" id="M1DB23"/>
<name>M1DB23_SOLTU</name>
<accession>M1DB23</accession>
<protein>
    <submittedName>
        <fullName evidence="1">Uncharacterized protein</fullName>
    </submittedName>
</protein>
<evidence type="ECO:0000313" key="2">
    <source>
        <dbReference type="Proteomes" id="UP000011115"/>
    </source>
</evidence>
<dbReference type="EnsemblPlants" id="PGSC0003DMT400086137">
    <property type="protein sequence ID" value="PGSC0003DMT400086137"/>
    <property type="gene ID" value="PGSC0003DMG400035708"/>
</dbReference>
<reference evidence="1" key="2">
    <citation type="submission" date="2015-06" db="UniProtKB">
        <authorList>
            <consortium name="EnsemblPlants"/>
        </authorList>
    </citation>
    <scope>IDENTIFICATION</scope>
    <source>
        <strain evidence="1">DM1-3 516 R44</strain>
    </source>
</reference>